<protein>
    <submittedName>
        <fullName evidence="1">Uncharacterized protein</fullName>
    </submittedName>
</protein>
<dbReference type="AlphaFoldDB" id="A0AAW7XT71"/>
<dbReference type="Proteomes" id="UP001169823">
    <property type="component" value="Unassembled WGS sequence"/>
</dbReference>
<accession>A0AAW7XT71</accession>
<organism evidence="1 2">
    <name type="scientific">Celeribacter halophilus</name>
    <dbReference type="NCBI Taxonomy" id="576117"/>
    <lineage>
        <taxon>Bacteria</taxon>
        <taxon>Pseudomonadati</taxon>
        <taxon>Pseudomonadota</taxon>
        <taxon>Alphaproteobacteria</taxon>
        <taxon>Rhodobacterales</taxon>
        <taxon>Roseobacteraceae</taxon>
        <taxon>Celeribacter</taxon>
    </lineage>
</organism>
<comment type="caution">
    <text evidence="1">The sequence shown here is derived from an EMBL/GenBank/DDBJ whole genome shotgun (WGS) entry which is preliminary data.</text>
</comment>
<sequence>MPLVTEADAELSTSAALDELDVEVLVVDWLEADVAHSIAAEITVTFANIPIGISFLS</sequence>
<evidence type="ECO:0000313" key="1">
    <source>
        <dbReference type="EMBL" id="MDO6457225.1"/>
    </source>
</evidence>
<proteinExistence type="predicted"/>
<name>A0AAW7XT71_9RHOB</name>
<reference evidence="1" key="1">
    <citation type="submission" date="2023-07" db="EMBL/GenBank/DDBJ databases">
        <title>Genome content predicts the carbon catabolic preferences of heterotrophic bacteria.</title>
        <authorList>
            <person name="Gralka M."/>
        </authorList>
    </citation>
    <scope>NUCLEOTIDE SEQUENCE</scope>
    <source>
        <strain evidence="1">I2M02</strain>
    </source>
</reference>
<evidence type="ECO:0000313" key="2">
    <source>
        <dbReference type="Proteomes" id="UP001169823"/>
    </source>
</evidence>
<gene>
    <name evidence="1" type="ORF">Q4494_09060</name>
</gene>
<dbReference type="RefSeq" id="WP_156444377.1">
    <property type="nucleotide sequence ID" value="NZ_JAHKPE010000029.1"/>
</dbReference>
<dbReference type="EMBL" id="JAUOPJ010000006">
    <property type="protein sequence ID" value="MDO6457225.1"/>
    <property type="molecule type" value="Genomic_DNA"/>
</dbReference>